<protein>
    <submittedName>
        <fullName evidence="1">AsparaginetRNA ligaseic/mitochondrial-like</fullName>
    </submittedName>
</protein>
<accession>A0A2P2LT73</accession>
<reference evidence="1" key="1">
    <citation type="submission" date="2018-02" db="EMBL/GenBank/DDBJ databases">
        <title>Rhizophora mucronata_Transcriptome.</title>
        <authorList>
            <person name="Meera S.P."/>
            <person name="Sreeshan A."/>
            <person name="Augustine A."/>
        </authorList>
    </citation>
    <scope>NUCLEOTIDE SEQUENCE</scope>
    <source>
        <tissue evidence="1">Leaf</tissue>
    </source>
</reference>
<dbReference type="GO" id="GO:0016874">
    <property type="term" value="F:ligase activity"/>
    <property type="evidence" value="ECO:0007669"/>
    <property type="project" value="UniProtKB-KW"/>
</dbReference>
<evidence type="ECO:0000313" key="1">
    <source>
        <dbReference type="EMBL" id="MBX21170.1"/>
    </source>
</evidence>
<dbReference type="AlphaFoldDB" id="A0A2P2LT73"/>
<name>A0A2P2LT73_RHIMU</name>
<sequence>MHQSLPCHLLSVDKPQLLRKTMQSEFLKRKKIDKRKYCSTKISKSKCTH</sequence>
<proteinExistence type="predicted"/>
<dbReference type="EMBL" id="GGEC01040686">
    <property type="protein sequence ID" value="MBX21170.1"/>
    <property type="molecule type" value="Transcribed_RNA"/>
</dbReference>
<organism evidence="1">
    <name type="scientific">Rhizophora mucronata</name>
    <name type="common">Asiatic mangrove</name>
    <dbReference type="NCBI Taxonomy" id="61149"/>
    <lineage>
        <taxon>Eukaryota</taxon>
        <taxon>Viridiplantae</taxon>
        <taxon>Streptophyta</taxon>
        <taxon>Embryophyta</taxon>
        <taxon>Tracheophyta</taxon>
        <taxon>Spermatophyta</taxon>
        <taxon>Magnoliopsida</taxon>
        <taxon>eudicotyledons</taxon>
        <taxon>Gunneridae</taxon>
        <taxon>Pentapetalae</taxon>
        <taxon>rosids</taxon>
        <taxon>fabids</taxon>
        <taxon>Malpighiales</taxon>
        <taxon>Rhizophoraceae</taxon>
        <taxon>Rhizophora</taxon>
    </lineage>
</organism>
<keyword evidence="1" id="KW-0436">Ligase</keyword>